<sequence>MSGGYTTETEKERSKSELWRTQEKSAYIGLTVTVTVRTDADVSLHTCDWSKMFLRRPEEGSRVKTAVREDHAAEKQMSPSPLAFTTPTPIIIIIIIIIII</sequence>
<name>A0A4Z2GZW1_9TELE</name>
<organism evidence="2 3">
    <name type="scientific">Liparis tanakae</name>
    <name type="common">Tanaka's snailfish</name>
    <dbReference type="NCBI Taxonomy" id="230148"/>
    <lineage>
        <taxon>Eukaryota</taxon>
        <taxon>Metazoa</taxon>
        <taxon>Chordata</taxon>
        <taxon>Craniata</taxon>
        <taxon>Vertebrata</taxon>
        <taxon>Euteleostomi</taxon>
        <taxon>Actinopterygii</taxon>
        <taxon>Neopterygii</taxon>
        <taxon>Teleostei</taxon>
        <taxon>Neoteleostei</taxon>
        <taxon>Acanthomorphata</taxon>
        <taxon>Eupercaria</taxon>
        <taxon>Perciformes</taxon>
        <taxon>Cottioidei</taxon>
        <taxon>Cottales</taxon>
        <taxon>Liparidae</taxon>
        <taxon>Liparis</taxon>
    </lineage>
</organism>
<proteinExistence type="predicted"/>
<keyword evidence="1" id="KW-0472">Membrane</keyword>
<dbReference type="AlphaFoldDB" id="A0A4Z2GZW1"/>
<reference evidence="2 3" key="1">
    <citation type="submission" date="2019-03" db="EMBL/GenBank/DDBJ databases">
        <title>First draft genome of Liparis tanakae, snailfish: a comprehensive survey of snailfish specific genes.</title>
        <authorList>
            <person name="Kim W."/>
            <person name="Song I."/>
            <person name="Jeong J.-H."/>
            <person name="Kim D."/>
            <person name="Kim S."/>
            <person name="Ryu S."/>
            <person name="Song J.Y."/>
            <person name="Lee S.K."/>
        </authorList>
    </citation>
    <scope>NUCLEOTIDE SEQUENCE [LARGE SCALE GENOMIC DNA]</scope>
    <source>
        <tissue evidence="2">Muscle</tissue>
    </source>
</reference>
<evidence type="ECO:0000313" key="2">
    <source>
        <dbReference type="EMBL" id="TNN58871.1"/>
    </source>
</evidence>
<keyword evidence="1" id="KW-0812">Transmembrane</keyword>
<gene>
    <name evidence="2" type="ORF">EYF80_030881</name>
</gene>
<protein>
    <submittedName>
        <fullName evidence="2">Uncharacterized protein</fullName>
    </submittedName>
</protein>
<keyword evidence="3" id="KW-1185">Reference proteome</keyword>
<accession>A0A4Z2GZW1</accession>
<comment type="caution">
    <text evidence="2">The sequence shown here is derived from an EMBL/GenBank/DDBJ whole genome shotgun (WGS) entry which is preliminary data.</text>
</comment>
<keyword evidence="1" id="KW-1133">Transmembrane helix</keyword>
<feature type="transmembrane region" description="Helical" evidence="1">
    <location>
        <begin position="82"/>
        <end position="99"/>
    </location>
</feature>
<dbReference type="EMBL" id="SRLO01000368">
    <property type="protein sequence ID" value="TNN58871.1"/>
    <property type="molecule type" value="Genomic_DNA"/>
</dbReference>
<dbReference type="Proteomes" id="UP000314294">
    <property type="component" value="Unassembled WGS sequence"/>
</dbReference>
<evidence type="ECO:0000313" key="3">
    <source>
        <dbReference type="Proteomes" id="UP000314294"/>
    </source>
</evidence>
<evidence type="ECO:0000256" key="1">
    <source>
        <dbReference type="SAM" id="Phobius"/>
    </source>
</evidence>